<evidence type="ECO:0000313" key="2">
    <source>
        <dbReference type="EMBL" id="KRZ15520.1"/>
    </source>
</evidence>
<evidence type="ECO:0000313" key="3">
    <source>
        <dbReference type="Proteomes" id="UP000055024"/>
    </source>
</evidence>
<name>A0A0V1HYW4_9BILA</name>
<keyword evidence="3" id="KW-1185">Reference proteome</keyword>
<sequence length="92" mass="9246">MAAAAAAVAVAVAAAAATATAAAAAAAVIRDEQQALSLGRFPTAKTPVFKDRLDIVKQCCSRSAKAVLPIGSSMAGFFWLKRATSPQGRQAG</sequence>
<evidence type="ECO:0008006" key="4">
    <source>
        <dbReference type="Google" id="ProtNLM"/>
    </source>
</evidence>
<feature type="chain" id="PRO_5006879547" description="Secreted protein" evidence="1">
    <location>
        <begin position="27"/>
        <end position="92"/>
    </location>
</feature>
<comment type="caution">
    <text evidence="2">The sequence shown here is derived from an EMBL/GenBank/DDBJ whole genome shotgun (WGS) entry which is preliminary data.</text>
</comment>
<organism evidence="2 3">
    <name type="scientific">Trichinella zimbabwensis</name>
    <dbReference type="NCBI Taxonomy" id="268475"/>
    <lineage>
        <taxon>Eukaryota</taxon>
        <taxon>Metazoa</taxon>
        <taxon>Ecdysozoa</taxon>
        <taxon>Nematoda</taxon>
        <taxon>Enoplea</taxon>
        <taxon>Dorylaimia</taxon>
        <taxon>Trichinellida</taxon>
        <taxon>Trichinellidae</taxon>
        <taxon>Trichinella</taxon>
    </lineage>
</organism>
<accession>A0A0V1HYW4</accession>
<dbReference type="EMBL" id="JYDP01000017">
    <property type="protein sequence ID" value="KRZ15520.1"/>
    <property type="molecule type" value="Genomic_DNA"/>
</dbReference>
<keyword evidence="1" id="KW-0732">Signal</keyword>
<protein>
    <recommendedName>
        <fullName evidence="4">Secreted protein</fullName>
    </recommendedName>
</protein>
<gene>
    <name evidence="2" type="ORF">T11_17643</name>
</gene>
<feature type="signal peptide" evidence="1">
    <location>
        <begin position="1"/>
        <end position="26"/>
    </location>
</feature>
<dbReference type="AlphaFoldDB" id="A0A0V1HYW4"/>
<proteinExistence type="predicted"/>
<reference evidence="2 3" key="1">
    <citation type="submission" date="2015-01" db="EMBL/GenBank/DDBJ databases">
        <title>Evolution of Trichinella species and genotypes.</title>
        <authorList>
            <person name="Korhonen P.K."/>
            <person name="Edoardo P."/>
            <person name="Giuseppe L.R."/>
            <person name="Gasser R.B."/>
        </authorList>
    </citation>
    <scope>NUCLEOTIDE SEQUENCE [LARGE SCALE GENOMIC DNA]</scope>
    <source>
        <strain evidence="2">ISS1029</strain>
    </source>
</reference>
<dbReference type="Proteomes" id="UP000055024">
    <property type="component" value="Unassembled WGS sequence"/>
</dbReference>
<evidence type="ECO:0000256" key="1">
    <source>
        <dbReference type="SAM" id="SignalP"/>
    </source>
</evidence>